<dbReference type="EMBL" id="JACBYE010000006">
    <property type="protein sequence ID" value="NYS92736.1"/>
    <property type="molecule type" value="Genomic_DNA"/>
</dbReference>
<dbReference type="AlphaFoldDB" id="A0A853EQB6"/>
<dbReference type="PANTHER" id="PTHR33169">
    <property type="entry name" value="PADR-FAMILY TRANSCRIPTIONAL REGULATOR"/>
    <property type="match status" value="1"/>
</dbReference>
<evidence type="ECO:0000259" key="2">
    <source>
        <dbReference type="Pfam" id="PF03551"/>
    </source>
</evidence>
<proteinExistence type="predicted"/>
<evidence type="ECO:0000256" key="1">
    <source>
        <dbReference type="SAM" id="MobiDB-lite"/>
    </source>
</evidence>
<dbReference type="InterPro" id="IPR011991">
    <property type="entry name" value="ArsR-like_HTH"/>
</dbReference>
<organism evidence="3 4">
    <name type="scientific">Sanguibacter inulinus</name>
    <dbReference type="NCBI Taxonomy" id="60922"/>
    <lineage>
        <taxon>Bacteria</taxon>
        <taxon>Bacillati</taxon>
        <taxon>Actinomycetota</taxon>
        <taxon>Actinomycetes</taxon>
        <taxon>Micrococcales</taxon>
        <taxon>Sanguibacteraceae</taxon>
        <taxon>Sanguibacter</taxon>
    </lineage>
</organism>
<dbReference type="RefSeq" id="WP_056127645.1">
    <property type="nucleotide sequence ID" value="NZ_JACBYE010000006.1"/>
</dbReference>
<dbReference type="InterPro" id="IPR052509">
    <property type="entry name" value="Metal_resp_DNA-bind_regulator"/>
</dbReference>
<dbReference type="SUPFAM" id="SSF46785">
    <property type="entry name" value="Winged helix' DNA-binding domain"/>
    <property type="match status" value="1"/>
</dbReference>
<protein>
    <submittedName>
        <fullName evidence="3">PadR family transcriptional regulator</fullName>
    </submittedName>
</protein>
<gene>
    <name evidence="3" type="ORF">HZZ10_04230</name>
</gene>
<dbReference type="Proteomes" id="UP000561011">
    <property type="component" value="Unassembled WGS sequence"/>
</dbReference>
<accession>A0A853EQB6</accession>
<dbReference type="InterPro" id="IPR005149">
    <property type="entry name" value="Tscrpt_reg_PadR_N"/>
</dbReference>
<dbReference type="InterPro" id="IPR036390">
    <property type="entry name" value="WH_DNA-bd_sf"/>
</dbReference>
<dbReference type="Pfam" id="PF03551">
    <property type="entry name" value="PadR"/>
    <property type="match status" value="1"/>
</dbReference>
<evidence type="ECO:0000313" key="3">
    <source>
        <dbReference type="EMBL" id="NYS92736.1"/>
    </source>
</evidence>
<feature type="region of interest" description="Disordered" evidence="1">
    <location>
        <begin position="103"/>
        <end position="125"/>
    </location>
</feature>
<feature type="domain" description="Transcription regulator PadR N-terminal" evidence="2">
    <location>
        <begin position="21"/>
        <end position="90"/>
    </location>
</feature>
<dbReference type="Gene3D" id="1.10.10.10">
    <property type="entry name" value="Winged helix-like DNA-binding domain superfamily/Winged helix DNA-binding domain"/>
    <property type="match status" value="1"/>
</dbReference>
<reference evidence="3 4" key="1">
    <citation type="submission" date="2020-07" db="EMBL/GenBank/DDBJ databases">
        <title>MOT database genomes.</title>
        <authorList>
            <person name="Joseph S."/>
            <person name="Aduse-Opoku J."/>
            <person name="Hashim A."/>
            <person name="Wade W."/>
            <person name="Curtis M."/>
        </authorList>
    </citation>
    <scope>NUCLEOTIDE SEQUENCE [LARGE SCALE GENOMIC DNA]</scope>
    <source>
        <strain evidence="3 4">DSM 100099</strain>
    </source>
</reference>
<dbReference type="PANTHER" id="PTHR33169:SF14">
    <property type="entry name" value="TRANSCRIPTIONAL REGULATOR RV3488"/>
    <property type="match status" value="1"/>
</dbReference>
<feature type="compositionally biased region" description="Basic and acidic residues" evidence="1">
    <location>
        <begin position="111"/>
        <end position="125"/>
    </location>
</feature>
<name>A0A853EQB6_9MICO</name>
<evidence type="ECO:0000313" key="4">
    <source>
        <dbReference type="Proteomes" id="UP000561011"/>
    </source>
</evidence>
<comment type="caution">
    <text evidence="3">The sequence shown here is derived from an EMBL/GenBank/DDBJ whole genome shotgun (WGS) entry which is preliminary data.</text>
</comment>
<dbReference type="CDD" id="cd00090">
    <property type="entry name" value="HTH_ARSR"/>
    <property type="match status" value="1"/>
</dbReference>
<sequence length="125" mass="13632">MVPGQAQALANLRRGVVEHCILASLRSGERYGFDIARELEGTLLASAGTLYPLLSRLRKNGLVASSWQESTEGPPRRYYSLTADGEEALQAFESAWGPFRDAVDAALSDHPSSDHPMPHQPEEPS</sequence>
<dbReference type="InterPro" id="IPR036388">
    <property type="entry name" value="WH-like_DNA-bd_sf"/>
</dbReference>
<keyword evidence="4" id="KW-1185">Reference proteome</keyword>